<feature type="transmembrane region" description="Helical" evidence="1">
    <location>
        <begin position="29"/>
        <end position="55"/>
    </location>
</feature>
<dbReference type="AlphaFoldDB" id="A0A0K2TWT3"/>
<protein>
    <submittedName>
        <fullName evidence="2">Uncharacterized protein</fullName>
    </submittedName>
</protein>
<feature type="non-terminal residue" evidence="2">
    <location>
        <position position="1"/>
    </location>
</feature>
<reference evidence="2" key="1">
    <citation type="submission" date="2014-05" db="EMBL/GenBank/DDBJ databases">
        <authorList>
            <person name="Chronopoulou M."/>
        </authorList>
    </citation>
    <scope>NUCLEOTIDE SEQUENCE</scope>
    <source>
        <tissue evidence="2">Whole organism</tissue>
    </source>
</reference>
<dbReference type="EMBL" id="HACA01013137">
    <property type="protein sequence ID" value="CDW30498.1"/>
    <property type="molecule type" value="Transcribed_RNA"/>
</dbReference>
<proteinExistence type="predicted"/>
<evidence type="ECO:0000256" key="1">
    <source>
        <dbReference type="SAM" id="Phobius"/>
    </source>
</evidence>
<organism evidence="2">
    <name type="scientific">Lepeophtheirus salmonis</name>
    <name type="common">Salmon louse</name>
    <name type="synonym">Caligus salmonis</name>
    <dbReference type="NCBI Taxonomy" id="72036"/>
    <lineage>
        <taxon>Eukaryota</taxon>
        <taxon>Metazoa</taxon>
        <taxon>Ecdysozoa</taxon>
        <taxon>Arthropoda</taxon>
        <taxon>Crustacea</taxon>
        <taxon>Multicrustacea</taxon>
        <taxon>Hexanauplia</taxon>
        <taxon>Copepoda</taxon>
        <taxon>Siphonostomatoida</taxon>
        <taxon>Caligidae</taxon>
        <taxon>Lepeophtheirus</taxon>
    </lineage>
</organism>
<evidence type="ECO:0000313" key="2">
    <source>
        <dbReference type="EMBL" id="CDW30498.1"/>
    </source>
</evidence>
<sequence>TFLHLSLGEIYSILIFNLNIKLRPHLYNIYSTAALTALYWTYLQHVSFCLFILYVK</sequence>
<name>A0A0K2TWT3_LEPSM</name>
<keyword evidence="1" id="KW-0812">Transmembrane</keyword>
<keyword evidence="1" id="KW-0472">Membrane</keyword>
<keyword evidence="1" id="KW-1133">Transmembrane helix</keyword>
<accession>A0A0K2TWT3</accession>